<sequence length="52" mass="6369">MVFYGIPFFLVQKMITTKSNKVYWIDVIKYYIEENKKEEIDEKLGIILYLFI</sequence>
<dbReference type="Proteomes" id="UP000189883">
    <property type="component" value="Chromosome"/>
</dbReference>
<gene>
    <name evidence="1" type="ORF">AB406_1937</name>
</gene>
<proteinExistence type="predicted"/>
<evidence type="ECO:0000313" key="1">
    <source>
        <dbReference type="EMBL" id="AQY22878.1"/>
    </source>
</evidence>
<dbReference type="EMBL" id="CP011859">
    <property type="protein sequence ID" value="AQY22878.1"/>
    <property type="molecule type" value="Genomic_DNA"/>
</dbReference>
<reference evidence="1 2" key="1">
    <citation type="submission" date="2015-06" db="EMBL/GenBank/DDBJ databases">
        <title>R. anatipestifer strain HXb2 is the most virulent strain so far, and the genome sequence would help us uncover the pathogenesis.</title>
        <authorList>
            <person name="Hu Q."/>
            <person name="Qi J."/>
            <person name="Bo H."/>
            <person name="Liu G."/>
            <person name="Tao M."/>
            <person name="Ding Y."/>
            <person name="Xue Y."/>
        </authorList>
    </citation>
    <scope>NUCLEOTIDE SEQUENCE [LARGE SCALE GENOMIC DNA]</scope>
    <source>
        <strain evidence="1 2">HXb2</strain>
    </source>
</reference>
<dbReference type="AlphaFoldDB" id="A0A1S7DUY7"/>
<organism evidence="1 2">
    <name type="scientific">Riemerella anatipestifer</name>
    <name type="common">Moraxella anatipestifer</name>
    <dbReference type="NCBI Taxonomy" id="34085"/>
    <lineage>
        <taxon>Bacteria</taxon>
        <taxon>Pseudomonadati</taxon>
        <taxon>Bacteroidota</taxon>
        <taxon>Flavobacteriia</taxon>
        <taxon>Flavobacteriales</taxon>
        <taxon>Weeksellaceae</taxon>
        <taxon>Riemerella</taxon>
    </lineage>
</organism>
<accession>A0A1S7DUY7</accession>
<protein>
    <submittedName>
        <fullName evidence="1">Uncharacterized protein</fullName>
    </submittedName>
</protein>
<evidence type="ECO:0000313" key="2">
    <source>
        <dbReference type="Proteomes" id="UP000189883"/>
    </source>
</evidence>
<name>A0A1S7DUY7_RIEAN</name>